<feature type="region of interest" description="Disordered" evidence="1">
    <location>
        <begin position="98"/>
        <end position="120"/>
    </location>
</feature>
<gene>
    <name evidence="2" type="ORF">PMAYCL1PPCAC_27194</name>
</gene>
<dbReference type="Proteomes" id="UP001328107">
    <property type="component" value="Unassembled WGS sequence"/>
</dbReference>
<evidence type="ECO:0000256" key="1">
    <source>
        <dbReference type="SAM" id="MobiDB-lite"/>
    </source>
</evidence>
<keyword evidence="3" id="KW-1185">Reference proteome</keyword>
<dbReference type="AlphaFoldDB" id="A0AAN5IA06"/>
<evidence type="ECO:0000313" key="2">
    <source>
        <dbReference type="EMBL" id="GMR56999.1"/>
    </source>
</evidence>
<sequence>MIDLGALRVLPEIMVEKAENYFLIMHCCRLIKNVNGGIPTIGVCLSCSGRSPNNDFPGDQSLSTTQPHTRADERACDADADDALTLMIAFSSGLWSVQNRGHTDAGRSECRRNRQSVRPH</sequence>
<name>A0AAN5IA06_9BILA</name>
<comment type="caution">
    <text evidence="2">The sequence shown here is derived from an EMBL/GenBank/DDBJ whole genome shotgun (WGS) entry which is preliminary data.</text>
</comment>
<organism evidence="2 3">
    <name type="scientific">Pristionchus mayeri</name>
    <dbReference type="NCBI Taxonomy" id="1317129"/>
    <lineage>
        <taxon>Eukaryota</taxon>
        <taxon>Metazoa</taxon>
        <taxon>Ecdysozoa</taxon>
        <taxon>Nematoda</taxon>
        <taxon>Chromadorea</taxon>
        <taxon>Rhabditida</taxon>
        <taxon>Rhabditina</taxon>
        <taxon>Diplogasteromorpha</taxon>
        <taxon>Diplogasteroidea</taxon>
        <taxon>Neodiplogasteridae</taxon>
        <taxon>Pristionchus</taxon>
    </lineage>
</organism>
<accession>A0AAN5IA06</accession>
<protein>
    <submittedName>
        <fullName evidence="2">Uncharacterized protein</fullName>
    </submittedName>
</protein>
<evidence type="ECO:0000313" key="3">
    <source>
        <dbReference type="Proteomes" id="UP001328107"/>
    </source>
</evidence>
<feature type="compositionally biased region" description="Basic and acidic residues" evidence="1">
    <location>
        <begin position="101"/>
        <end position="112"/>
    </location>
</feature>
<reference evidence="3" key="1">
    <citation type="submission" date="2022-10" db="EMBL/GenBank/DDBJ databases">
        <title>Genome assembly of Pristionchus species.</title>
        <authorList>
            <person name="Yoshida K."/>
            <person name="Sommer R.J."/>
        </authorList>
    </citation>
    <scope>NUCLEOTIDE SEQUENCE [LARGE SCALE GENOMIC DNA]</scope>
    <source>
        <strain evidence="3">RS5460</strain>
    </source>
</reference>
<dbReference type="EMBL" id="BTRK01000006">
    <property type="protein sequence ID" value="GMR56999.1"/>
    <property type="molecule type" value="Genomic_DNA"/>
</dbReference>
<proteinExistence type="predicted"/>